<dbReference type="GO" id="GO:0005737">
    <property type="term" value="C:cytoplasm"/>
    <property type="evidence" value="ECO:0007669"/>
    <property type="project" value="UniProtKB-SubCell"/>
</dbReference>
<dbReference type="InterPro" id="IPR010998">
    <property type="entry name" value="Integrase_recombinase_N"/>
</dbReference>
<dbReference type="InterPro" id="IPR050090">
    <property type="entry name" value="Tyrosine_recombinase_XerCD"/>
</dbReference>
<dbReference type="InterPro" id="IPR013762">
    <property type="entry name" value="Integrase-like_cat_sf"/>
</dbReference>
<dbReference type="PANTHER" id="PTHR30349">
    <property type="entry name" value="PHAGE INTEGRASE-RELATED"/>
    <property type="match status" value="1"/>
</dbReference>
<keyword evidence="2 9" id="KW-0963">Cytoplasm</keyword>
<dbReference type="InterPro" id="IPR002104">
    <property type="entry name" value="Integrase_catalytic"/>
</dbReference>
<dbReference type="Proteomes" id="UP000027059">
    <property type="component" value="Chromosome"/>
</dbReference>
<organism evidence="13 14">
    <name type="scientific">Leptospirillum ferriphilum YSK</name>
    <dbReference type="NCBI Taxonomy" id="1441628"/>
    <lineage>
        <taxon>Bacteria</taxon>
        <taxon>Pseudomonadati</taxon>
        <taxon>Nitrospirota</taxon>
        <taxon>Nitrospiria</taxon>
        <taxon>Nitrospirales</taxon>
        <taxon>Nitrospiraceae</taxon>
        <taxon>Leptospirillum</taxon>
    </lineage>
</organism>
<dbReference type="SUPFAM" id="SSF56349">
    <property type="entry name" value="DNA breaking-rejoining enzymes"/>
    <property type="match status" value="1"/>
</dbReference>
<keyword evidence="14" id="KW-1185">Reference proteome</keyword>
<evidence type="ECO:0000259" key="11">
    <source>
        <dbReference type="PROSITE" id="PS51898"/>
    </source>
</evidence>
<feature type="active site" evidence="9">
    <location>
        <position position="170"/>
    </location>
</feature>
<evidence type="ECO:0000313" key="13">
    <source>
        <dbReference type="EMBL" id="AIA30585.1"/>
    </source>
</evidence>
<keyword evidence="5 9" id="KW-0229">DNA integration</keyword>
<feature type="active site" evidence="9">
    <location>
        <position position="239"/>
    </location>
</feature>
<dbReference type="GO" id="GO:0009037">
    <property type="term" value="F:tyrosine-based site-specific recombinase activity"/>
    <property type="evidence" value="ECO:0007669"/>
    <property type="project" value="UniProtKB-UniRule"/>
</dbReference>
<dbReference type="Gene3D" id="1.10.150.130">
    <property type="match status" value="1"/>
</dbReference>
<evidence type="ECO:0000256" key="10">
    <source>
        <dbReference type="SAM" id="MobiDB-lite"/>
    </source>
</evidence>
<dbReference type="InterPro" id="IPR004107">
    <property type="entry name" value="Integrase_SAM-like_N"/>
</dbReference>
<dbReference type="Pfam" id="PF00589">
    <property type="entry name" value="Phage_integrase"/>
    <property type="match status" value="1"/>
</dbReference>
<comment type="subcellular location">
    <subcellularLocation>
        <location evidence="1 9">Cytoplasm</location>
    </subcellularLocation>
</comment>
<dbReference type="RefSeq" id="WP_038505362.1">
    <property type="nucleotide sequence ID" value="NZ_CP007243.1"/>
</dbReference>
<evidence type="ECO:0000256" key="6">
    <source>
        <dbReference type="ARBA" id="ARBA00023125"/>
    </source>
</evidence>
<feature type="active site" description="O-(3'-phospho-DNA)-tyrosine intermediate" evidence="9">
    <location>
        <position position="274"/>
    </location>
</feature>
<dbReference type="NCBIfam" id="NF001399">
    <property type="entry name" value="PRK00283.1"/>
    <property type="match status" value="1"/>
</dbReference>
<dbReference type="CDD" id="cd00798">
    <property type="entry name" value="INT_XerDC_C"/>
    <property type="match status" value="1"/>
</dbReference>
<evidence type="ECO:0000256" key="7">
    <source>
        <dbReference type="ARBA" id="ARBA00023172"/>
    </source>
</evidence>
<comment type="similarity">
    <text evidence="9">Belongs to the 'phage' integrase family. XerC subfamily.</text>
</comment>
<dbReference type="Pfam" id="PF02899">
    <property type="entry name" value="Phage_int_SAM_1"/>
    <property type="match status" value="1"/>
</dbReference>
<dbReference type="PROSITE" id="PS51898">
    <property type="entry name" value="TYR_RECOMBINASE"/>
    <property type="match status" value="1"/>
</dbReference>
<keyword evidence="7 9" id="KW-0233">DNA recombination</keyword>
<dbReference type="HOGENOM" id="CLU_027562_9_2_0"/>
<feature type="active site" evidence="9">
    <location>
        <position position="242"/>
    </location>
</feature>
<dbReference type="GO" id="GO:0003677">
    <property type="term" value="F:DNA binding"/>
    <property type="evidence" value="ECO:0007669"/>
    <property type="project" value="UniProtKB-UniRule"/>
</dbReference>
<evidence type="ECO:0000256" key="2">
    <source>
        <dbReference type="ARBA" id="ARBA00022490"/>
    </source>
</evidence>
<proteinExistence type="inferred from homology"/>
<feature type="compositionally biased region" description="Basic and acidic residues" evidence="10">
    <location>
        <begin position="289"/>
        <end position="300"/>
    </location>
</feature>
<keyword evidence="4 9" id="KW-0159">Chromosome partition</keyword>
<dbReference type="InterPro" id="IPR023009">
    <property type="entry name" value="Tyrosine_recombinase_XerC/XerD"/>
</dbReference>
<evidence type="ECO:0000256" key="3">
    <source>
        <dbReference type="ARBA" id="ARBA00022618"/>
    </source>
</evidence>
<dbReference type="EMBL" id="CP007243">
    <property type="protein sequence ID" value="AIA30585.1"/>
    <property type="molecule type" value="Genomic_DNA"/>
</dbReference>
<sequence>MQKAVRDLLDAFEEDLRVASGRSPHTTQAYLLDLFAFARFLGEHGLSLLDFSPEDVTHYFAHREDLAMRSRSRVLSAIRSWSRFLKRRGLPAIDPDTLPVPRLPRNLPGVLDEEEILRLLEAPDPKTDEGIRDRAILATFYASGLRVSELAELTLDRLNLNEEQIRVTGKGQKERVAFLDGLSCARLKLYLERVRPSTNTAEKTLFLTRRQTGFTRQGLWLLIKGYARQCGIDRSVSPHTLRHSFATHLLSHGMDIRSIQILLGHSDIQTTEIYTHVDIRMLAEDLAKYHPRGKGPEKDGQAPSPSLPRKPKPR</sequence>
<dbReference type="PANTHER" id="PTHR30349:SF81">
    <property type="entry name" value="TYROSINE RECOMBINASE XERC"/>
    <property type="match status" value="1"/>
</dbReference>
<comment type="subunit">
    <text evidence="9">Forms a cyclic heterotetrameric complex composed of two molecules of XerC and two molecules of XerD.</text>
</comment>
<feature type="active site" evidence="9">
    <location>
        <position position="146"/>
    </location>
</feature>
<evidence type="ECO:0000256" key="1">
    <source>
        <dbReference type="ARBA" id="ARBA00004496"/>
    </source>
</evidence>
<dbReference type="GO" id="GO:0051301">
    <property type="term" value="P:cell division"/>
    <property type="evidence" value="ECO:0007669"/>
    <property type="project" value="UniProtKB-KW"/>
</dbReference>
<evidence type="ECO:0000256" key="9">
    <source>
        <dbReference type="HAMAP-Rule" id="MF_01808"/>
    </source>
</evidence>
<feature type="domain" description="Core-binding (CB)" evidence="12">
    <location>
        <begin position="3"/>
        <end position="86"/>
    </location>
</feature>
<evidence type="ECO:0000256" key="5">
    <source>
        <dbReference type="ARBA" id="ARBA00022908"/>
    </source>
</evidence>
<protein>
    <recommendedName>
        <fullName evidence="9">Tyrosine recombinase XerC</fullName>
    </recommendedName>
</protein>
<dbReference type="Gene3D" id="1.10.443.10">
    <property type="entry name" value="Intergrase catalytic core"/>
    <property type="match status" value="1"/>
</dbReference>
<keyword evidence="8 9" id="KW-0131">Cell cycle</keyword>
<dbReference type="GO" id="GO:0007059">
    <property type="term" value="P:chromosome segregation"/>
    <property type="evidence" value="ECO:0007669"/>
    <property type="project" value="UniProtKB-UniRule"/>
</dbReference>
<dbReference type="AlphaFoldDB" id="A0A059XU09"/>
<dbReference type="GO" id="GO:0006313">
    <property type="term" value="P:DNA transposition"/>
    <property type="evidence" value="ECO:0007669"/>
    <property type="project" value="UniProtKB-UniRule"/>
</dbReference>
<name>A0A059XU09_9BACT</name>
<keyword evidence="6 9" id="KW-0238">DNA-binding</keyword>
<dbReference type="HAMAP" id="MF_01808">
    <property type="entry name" value="Recomb_XerC_XerD"/>
    <property type="match status" value="1"/>
</dbReference>
<dbReference type="InterPro" id="IPR011010">
    <property type="entry name" value="DNA_brk_join_enz"/>
</dbReference>
<evidence type="ECO:0000313" key="14">
    <source>
        <dbReference type="Proteomes" id="UP000027059"/>
    </source>
</evidence>
<evidence type="ECO:0000256" key="4">
    <source>
        <dbReference type="ARBA" id="ARBA00022829"/>
    </source>
</evidence>
<feature type="domain" description="Tyr recombinase" evidence="11">
    <location>
        <begin position="106"/>
        <end position="287"/>
    </location>
</feature>
<reference evidence="13 14" key="2">
    <citation type="journal article" date="2015" name="Biomed. Res. Int.">
        <title>Effects of Arsenite Resistance on the Growth and Functional Gene Expression of Leptospirillum ferriphilum and Acidithiobacillus thiooxidans in Pure Culture and Coculture.</title>
        <authorList>
            <person name="Jiang H."/>
            <person name="Liang Y."/>
            <person name="Yin H."/>
            <person name="Xiao Y."/>
            <person name="Guo X."/>
            <person name="Xu Y."/>
            <person name="Hu Q."/>
            <person name="Liu H."/>
            <person name="Liu X."/>
        </authorList>
    </citation>
    <scope>NUCLEOTIDE SEQUENCE [LARGE SCALE GENOMIC DNA]</scope>
    <source>
        <strain evidence="13 14">YSK</strain>
    </source>
</reference>
<gene>
    <name evidence="9" type="primary">xerC</name>
    <name evidence="13" type="ORF">Y981_06920</name>
</gene>
<dbReference type="OrthoDB" id="9801717at2"/>
<evidence type="ECO:0000256" key="8">
    <source>
        <dbReference type="ARBA" id="ARBA00023306"/>
    </source>
</evidence>
<dbReference type="SUPFAM" id="SSF47823">
    <property type="entry name" value="lambda integrase-like, N-terminal domain"/>
    <property type="match status" value="1"/>
</dbReference>
<accession>A0A059XU09</accession>
<dbReference type="InterPro" id="IPR044068">
    <property type="entry name" value="CB"/>
</dbReference>
<dbReference type="PROSITE" id="PS51900">
    <property type="entry name" value="CB"/>
    <property type="match status" value="1"/>
</dbReference>
<feature type="region of interest" description="Disordered" evidence="10">
    <location>
        <begin position="289"/>
        <end position="314"/>
    </location>
</feature>
<feature type="active site" evidence="9">
    <location>
        <position position="265"/>
    </location>
</feature>
<keyword evidence="3 9" id="KW-0132">Cell division</keyword>
<comment type="function">
    <text evidence="9">Site-specific tyrosine recombinase, which acts by catalyzing the cutting and rejoining of the recombining DNA molecules. The XerC-XerD complex is essential to convert dimers of the bacterial chromosome into monomers to permit their segregation at cell division. It also contributes to the segregational stability of plasmids.</text>
</comment>
<reference evidence="14" key="1">
    <citation type="submission" date="2014-02" db="EMBL/GenBank/DDBJ databases">
        <title>Complete genome sequence and comparative genomic analysis of the nitrogen-fixing bacterium Leptospirillum ferriphilum YSK.</title>
        <authorList>
            <person name="Guo X."/>
            <person name="Yin H."/>
            <person name="Liang Y."/>
            <person name="Hu Q."/>
            <person name="Ma L."/>
            <person name="Xiao Y."/>
            <person name="Zhang X."/>
            <person name="Qiu G."/>
            <person name="Liu X."/>
        </authorList>
    </citation>
    <scope>NUCLEOTIDE SEQUENCE [LARGE SCALE GENOMIC DNA]</scope>
    <source>
        <strain evidence="14">YSK</strain>
    </source>
</reference>
<evidence type="ECO:0000259" key="12">
    <source>
        <dbReference type="PROSITE" id="PS51900"/>
    </source>
</evidence>
<dbReference type="KEGG" id="lfp:Y981_06920"/>